<evidence type="ECO:0000313" key="2">
    <source>
        <dbReference type="Proteomes" id="UP000887116"/>
    </source>
</evidence>
<comment type="caution">
    <text evidence="1">The sequence shown here is derived from an EMBL/GenBank/DDBJ whole genome shotgun (WGS) entry which is preliminary data.</text>
</comment>
<reference evidence="1" key="1">
    <citation type="submission" date="2020-07" db="EMBL/GenBank/DDBJ databases">
        <title>Multicomponent nature underlies the extraordinary mechanical properties of spider dragline silk.</title>
        <authorList>
            <person name="Kono N."/>
            <person name="Nakamura H."/>
            <person name="Mori M."/>
            <person name="Yoshida Y."/>
            <person name="Ohtoshi R."/>
            <person name="Malay A.D."/>
            <person name="Moran D.A.P."/>
            <person name="Tomita M."/>
            <person name="Numata K."/>
            <person name="Arakawa K."/>
        </authorList>
    </citation>
    <scope>NUCLEOTIDE SEQUENCE</scope>
</reference>
<accession>A0A8X6KF34</accession>
<dbReference type="Proteomes" id="UP000887116">
    <property type="component" value="Unassembled WGS sequence"/>
</dbReference>
<protein>
    <submittedName>
        <fullName evidence="1">Uncharacterized protein</fullName>
    </submittedName>
</protein>
<proteinExistence type="predicted"/>
<dbReference type="AlphaFoldDB" id="A0A8X6KF34"/>
<keyword evidence="2" id="KW-1185">Reference proteome</keyword>
<sequence length="65" mass="7037">MPIQELHLLIKGMEDSIRAVCMPEVPPSALASQDLLRVHSILLNLVCGAHSNLLPKNLGHGMSQV</sequence>
<organism evidence="1 2">
    <name type="scientific">Trichonephila clavata</name>
    <name type="common">Joro spider</name>
    <name type="synonym">Nephila clavata</name>
    <dbReference type="NCBI Taxonomy" id="2740835"/>
    <lineage>
        <taxon>Eukaryota</taxon>
        <taxon>Metazoa</taxon>
        <taxon>Ecdysozoa</taxon>
        <taxon>Arthropoda</taxon>
        <taxon>Chelicerata</taxon>
        <taxon>Arachnida</taxon>
        <taxon>Araneae</taxon>
        <taxon>Araneomorphae</taxon>
        <taxon>Entelegynae</taxon>
        <taxon>Araneoidea</taxon>
        <taxon>Nephilidae</taxon>
        <taxon>Trichonephila</taxon>
    </lineage>
</organism>
<name>A0A8X6KF34_TRICU</name>
<dbReference type="EMBL" id="BMAO01011191">
    <property type="protein sequence ID" value="GFQ71856.1"/>
    <property type="molecule type" value="Genomic_DNA"/>
</dbReference>
<gene>
    <name evidence="1" type="ORF">TNCT_372801</name>
</gene>
<evidence type="ECO:0000313" key="1">
    <source>
        <dbReference type="EMBL" id="GFQ71856.1"/>
    </source>
</evidence>